<dbReference type="PANTHER" id="PTHR23247:SF2">
    <property type="entry name" value="COILED-COIL DOMAIN-CONTAINING PROTEIN 34"/>
    <property type="match status" value="1"/>
</dbReference>
<feature type="domain" description="Coiled-coil" evidence="2">
    <location>
        <begin position="138"/>
        <end position="317"/>
    </location>
</feature>
<dbReference type="Proteomes" id="UP001159427">
    <property type="component" value="Unassembled WGS sequence"/>
</dbReference>
<dbReference type="PANTHER" id="PTHR23247">
    <property type="entry name" value="NY-REN-41 ANTIGEN L15 -RELATED"/>
    <property type="match status" value="1"/>
</dbReference>
<dbReference type="EMBL" id="CALNXI010000117">
    <property type="protein sequence ID" value="CAH3019500.1"/>
    <property type="molecule type" value="Genomic_DNA"/>
</dbReference>
<evidence type="ECO:0000313" key="3">
    <source>
        <dbReference type="EMBL" id="CAH3019500.1"/>
    </source>
</evidence>
<accession>A0ABN8LQK5</accession>
<organism evidence="3 4">
    <name type="scientific">Porites evermanni</name>
    <dbReference type="NCBI Taxonomy" id="104178"/>
    <lineage>
        <taxon>Eukaryota</taxon>
        <taxon>Metazoa</taxon>
        <taxon>Cnidaria</taxon>
        <taxon>Anthozoa</taxon>
        <taxon>Hexacorallia</taxon>
        <taxon>Scleractinia</taxon>
        <taxon>Fungiina</taxon>
        <taxon>Poritidae</taxon>
        <taxon>Porites</taxon>
    </lineage>
</organism>
<name>A0ABN8LQK5_9CNID</name>
<feature type="compositionally biased region" description="Low complexity" evidence="1">
    <location>
        <begin position="106"/>
        <end position="120"/>
    </location>
</feature>
<comment type="caution">
    <text evidence="3">The sequence shown here is derived from an EMBL/GenBank/DDBJ whole genome shotgun (WGS) entry which is preliminary data.</text>
</comment>
<gene>
    <name evidence="3" type="ORF">PEVE_00002864</name>
</gene>
<dbReference type="InterPro" id="IPR045323">
    <property type="entry name" value="CCDC34"/>
</dbReference>
<dbReference type="Pfam" id="PF13904">
    <property type="entry name" value="CCDC34"/>
    <property type="match status" value="1"/>
</dbReference>
<proteinExistence type="predicted"/>
<feature type="region of interest" description="Disordered" evidence="1">
    <location>
        <begin position="1"/>
        <end position="137"/>
    </location>
</feature>
<evidence type="ECO:0000259" key="2">
    <source>
        <dbReference type="Pfam" id="PF13904"/>
    </source>
</evidence>
<reference evidence="3 4" key="1">
    <citation type="submission" date="2022-05" db="EMBL/GenBank/DDBJ databases">
        <authorList>
            <consortium name="Genoscope - CEA"/>
            <person name="William W."/>
        </authorList>
    </citation>
    <scope>NUCLEOTIDE SEQUENCE [LARGE SCALE GENOMIC DNA]</scope>
</reference>
<evidence type="ECO:0000256" key="1">
    <source>
        <dbReference type="SAM" id="MobiDB-lite"/>
    </source>
</evidence>
<dbReference type="InterPro" id="IPR025259">
    <property type="entry name" value="CCDC34/181"/>
</dbReference>
<feature type="compositionally biased region" description="Basic and acidic residues" evidence="1">
    <location>
        <begin position="58"/>
        <end position="85"/>
    </location>
</feature>
<sequence>MYGRPQGDQGVFAKTFSDDSLGDSTRSLLSPVFHGDGGRFEPSELSDGSLSSGDETDKESLHQSRNSGKDYSLDFEKSYTSDKPRTNGYTTPFASNSFSRHKSSSRKSTSSVSRSNTTNHKSGKIASSKTAKSKGDCLSPWESWLIKKTAEDREKAKQKRLDTKKETEESERKKWEREQLLKQASEKYEEWLERKKMVIAEERRTQKLKEQLEQEQKENSRRFILEKAAVKYNNWLDDKKVQEREKKRKEEINAREKKEREVERKLHSEEAYINWMAQVKERPKPVYNSFGYTGGVLTGYYEWGSYPAPSYYNPIPWVPSKVKTNCERRKGKKELLPASPPLLFRDIDLRKAKEKKK</sequence>
<keyword evidence="4" id="KW-1185">Reference proteome</keyword>
<protein>
    <recommendedName>
        <fullName evidence="2">Coiled-coil domain-containing protein</fullName>
    </recommendedName>
</protein>
<feature type="compositionally biased region" description="Low complexity" evidence="1">
    <location>
        <begin position="43"/>
        <end position="53"/>
    </location>
</feature>
<feature type="region of interest" description="Disordered" evidence="1">
    <location>
        <begin position="149"/>
        <end position="175"/>
    </location>
</feature>
<evidence type="ECO:0000313" key="4">
    <source>
        <dbReference type="Proteomes" id="UP001159427"/>
    </source>
</evidence>